<feature type="transmembrane region" description="Helical" evidence="1">
    <location>
        <begin position="126"/>
        <end position="144"/>
    </location>
</feature>
<evidence type="ECO:0000313" key="2">
    <source>
        <dbReference type="EMBL" id="MDT0595853.1"/>
    </source>
</evidence>
<feature type="transmembrane region" description="Helical" evidence="1">
    <location>
        <begin position="34"/>
        <end position="51"/>
    </location>
</feature>
<keyword evidence="1" id="KW-1133">Transmembrane helix</keyword>
<dbReference type="RefSeq" id="WP_311369373.1">
    <property type="nucleotide sequence ID" value="NZ_JAVRHX010000004.1"/>
</dbReference>
<feature type="transmembrane region" description="Helical" evidence="1">
    <location>
        <begin position="63"/>
        <end position="81"/>
    </location>
</feature>
<name>A0ABU2ZUY3_9ALTE</name>
<dbReference type="Proteomes" id="UP001253545">
    <property type="component" value="Unassembled WGS sequence"/>
</dbReference>
<keyword evidence="1" id="KW-0472">Membrane</keyword>
<comment type="caution">
    <text evidence="2">The sequence shown here is derived from an EMBL/GenBank/DDBJ whole genome shotgun (WGS) entry which is preliminary data.</text>
</comment>
<reference evidence="2 3" key="1">
    <citation type="submission" date="2023-09" db="EMBL/GenBank/DDBJ databases">
        <authorList>
            <person name="Rey-Velasco X."/>
        </authorList>
    </citation>
    <scope>NUCLEOTIDE SEQUENCE [LARGE SCALE GENOMIC DNA]</scope>
    <source>
        <strain evidence="2 3">P117</strain>
    </source>
</reference>
<evidence type="ECO:0000313" key="3">
    <source>
        <dbReference type="Proteomes" id="UP001253545"/>
    </source>
</evidence>
<evidence type="ECO:0000256" key="1">
    <source>
        <dbReference type="SAM" id="Phobius"/>
    </source>
</evidence>
<keyword evidence="3" id="KW-1185">Reference proteome</keyword>
<accession>A0ABU2ZUY3</accession>
<sequence>MNTIKSDHKKEAIDGLQAIEEINTNVAASYNGPVWFNILLIITLSSLFFANSMENINEFWNDMSGYILLFLFGLCFIRYLVLKKRGIKLRVFPNTSRGKWIFWAVILFTVIAMQGGQSLVDAGYTNASYAVALLSAIVFGTLQYKYPSADFVDAKTK</sequence>
<keyword evidence="1" id="KW-0812">Transmembrane</keyword>
<organism evidence="2 3">
    <name type="scientific">Glaciecola petra</name>
    <dbReference type="NCBI Taxonomy" id="3075602"/>
    <lineage>
        <taxon>Bacteria</taxon>
        <taxon>Pseudomonadati</taxon>
        <taxon>Pseudomonadota</taxon>
        <taxon>Gammaproteobacteria</taxon>
        <taxon>Alteromonadales</taxon>
        <taxon>Alteromonadaceae</taxon>
        <taxon>Glaciecola</taxon>
    </lineage>
</organism>
<proteinExistence type="predicted"/>
<feature type="transmembrane region" description="Helical" evidence="1">
    <location>
        <begin position="101"/>
        <end position="120"/>
    </location>
</feature>
<protein>
    <submittedName>
        <fullName evidence="2">Uncharacterized protein</fullName>
    </submittedName>
</protein>
<dbReference type="EMBL" id="JAVRHX010000004">
    <property type="protein sequence ID" value="MDT0595853.1"/>
    <property type="molecule type" value="Genomic_DNA"/>
</dbReference>
<gene>
    <name evidence="2" type="ORF">RM552_13440</name>
</gene>